<dbReference type="GO" id="GO:0003700">
    <property type="term" value="F:DNA-binding transcription factor activity"/>
    <property type="evidence" value="ECO:0007669"/>
    <property type="project" value="InterPro"/>
</dbReference>
<feature type="region of interest" description="Disordered" evidence="1">
    <location>
        <begin position="45"/>
        <end position="80"/>
    </location>
</feature>
<dbReference type="InterPro" id="IPR021833">
    <property type="entry name" value="DUF3425"/>
</dbReference>
<dbReference type="Gene3D" id="1.20.5.170">
    <property type="match status" value="1"/>
</dbReference>
<dbReference type="Pfam" id="PF11905">
    <property type="entry name" value="DUF3425"/>
    <property type="match status" value="1"/>
</dbReference>
<keyword evidence="3" id="KW-1185">Reference proteome</keyword>
<dbReference type="PANTHER" id="PTHR38116">
    <property type="entry name" value="CHROMOSOME 7, WHOLE GENOME SHOTGUN SEQUENCE"/>
    <property type="match status" value="1"/>
</dbReference>
<dbReference type="EMBL" id="MU001752">
    <property type="protein sequence ID" value="KAF2800129.1"/>
    <property type="molecule type" value="Genomic_DNA"/>
</dbReference>
<protein>
    <recommendedName>
        <fullName evidence="4">BZIP domain-containing protein</fullName>
    </recommendedName>
</protein>
<feature type="region of interest" description="Disordered" evidence="1">
    <location>
        <begin position="1"/>
        <end position="30"/>
    </location>
</feature>
<evidence type="ECO:0000313" key="2">
    <source>
        <dbReference type="EMBL" id="KAF2800129.1"/>
    </source>
</evidence>
<name>A0A6A6XUQ2_9PLEO</name>
<evidence type="ECO:0000313" key="3">
    <source>
        <dbReference type="Proteomes" id="UP000799757"/>
    </source>
</evidence>
<organism evidence="2 3">
    <name type="scientific">Melanomma pulvis-pyrius CBS 109.77</name>
    <dbReference type="NCBI Taxonomy" id="1314802"/>
    <lineage>
        <taxon>Eukaryota</taxon>
        <taxon>Fungi</taxon>
        <taxon>Dikarya</taxon>
        <taxon>Ascomycota</taxon>
        <taxon>Pezizomycotina</taxon>
        <taxon>Dothideomycetes</taxon>
        <taxon>Pleosporomycetidae</taxon>
        <taxon>Pleosporales</taxon>
        <taxon>Melanommataceae</taxon>
        <taxon>Melanomma</taxon>
    </lineage>
</organism>
<dbReference type="AlphaFoldDB" id="A0A6A6XUQ2"/>
<reference evidence="2" key="1">
    <citation type="journal article" date="2020" name="Stud. Mycol.">
        <title>101 Dothideomycetes genomes: a test case for predicting lifestyles and emergence of pathogens.</title>
        <authorList>
            <person name="Haridas S."/>
            <person name="Albert R."/>
            <person name="Binder M."/>
            <person name="Bloem J."/>
            <person name="Labutti K."/>
            <person name="Salamov A."/>
            <person name="Andreopoulos B."/>
            <person name="Baker S."/>
            <person name="Barry K."/>
            <person name="Bills G."/>
            <person name="Bluhm B."/>
            <person name="Cannon C."/>
            <person name="Castanera R."/>
            <person name="Culley D."/>
            <person name="Daum C."/>
            <person name="Ezra D."/>
            <person name="Gonzalez J."/>
            <person name="Henrissat B."/>
            <person name="Kuo A."/>
            <person name="Liang C."/>
            <person name="Lipzen A."/>
            <person name="Lutzoni F."/>
            <person name="Magnuson J."/>
            <person name="Mondo S."/>
            <person name="Nolan M."/>
            <person name="Ohm R."/>
            <person name="Pangilinan J."/>
            <person name="Park H.-J."/>
            <person name="Ramirez L."/>
            <person name="Alfaro M."/>
            <person name="Sun H."/>
            <person name="Tritt A."/>
            <person name="Yoshinaga Y."/>
            <person name="Zwiers L.-H."/>
            <person name="Turgeon B."/>
            <person name="Goodwin S."/>
            <person name="Spatafora J."/>
            <person name="Crous P."/>
            <person name="Grigoriev I."/>
        </authorList>
    </citation>
    <scope>NUCLEOTIDE SEQUENCE</scope>
    <source>
        <strain evidence="2">CBS 109.77</strain>
    </source>
</reference>
<evidence type="ECO:0008006" key="4">
    <source>
        <dbReference type="Google" id="ProtNLM"/>
    </source>
</evidence>
<dbReference type="OrthoDB" id="5973539at2759"/>
<feature type="region of interest" description="Disordered" evidence="1">
    <location>
        <begin position="123"/>
        <end position="145"/>
    </location>
</feature>
<gene>
    <name evidence="2" type="ORF">K505DRAFT_404171</name>
</gene>
<dbReference type="Proteomes" id="UP000799757">
    <property type="component" value="Unassembled WGS sequence"/>
</dbReference>
<sequence length="330" mass="37100">MPAERRKTKTPDTVPDPGDPERKRVLNVLAQRRYRQRRREKIAALEAQAKNPTPPDSLDQSQDQVADLNSSIGPRTSTESLLEECTGVEEIVRNTEDIGFPMLDFDQDPMDFQLFQDFELSTLPSPIPSSGSSPRLLTQSTPNSSPPLDFPLTPDGGLLTIPHLSALRAFGTVATALNVITHIYNPFYLHTLPATVDPSLTSNFHPTPAQITIPHHPLIDVLPWPGVREKLICMLSLPSVLRPAIAQDNDGDGQGQAVVQLQHDLDDFKDGIRVHGNSVNWAHGNELVEESWEVGETFFRNWWWCLDKSVVEMSNRRRRERGWEALRIKD</sequence>
<dbReference type="InterPro" id="IPR046347">
    <property type="entry name" value="bZIP_sf"/>
</dbReference>
<accession>A0A6A6XUQ2</accession>
<feature type="compositionally biased region" description="Low complexity" evidence="1">
    <location>
        <begin position="123"/>
        <end position="137"/>
    </location>
</feature>
<dbReference type="SUPFAM" id="SSF57959">
    <property type="entry name" value="Leucine zipper domain"/>
    <property type="match status" value="1"/>
</dbReference>
<feature type="compositionally biased region" description="Polar residues" evidence="1">
    <location>
        <begin position="58"/>
        <end position="80"/>
    </location>
</feature>
<proteinExistence type="predicted"/>
<evidence type="ECO:0000256" key="1">
    <source>
        <dbReference type="SAM" id="MobiDB-lite"/>
    </source>
</evidence>
<dbReference type="PANTHER" id="PTHR38116:SF9">
    <property type="entry name" value="BZIP DOMAIN-CONTAINING PROTEIN"/>
    <property type="match status" value="1"/>
</dbReference>